<proteinExistence type="predicted"/>
<evidence type="ECO:0000313" key="3">
    <source>
        <dbReference type="EMBL" id="EQD40503.1"/>
    </source>
</evidence>
<dbReference type="PANTHER" id="PTHR33678:SF1">
    <property type="entry name" value="BLL1576 PROTEIN"/>
    <property type="match status" value="1"/>
</dbReference>
<name>T0Z639_9ZZZZ</name>
<accession>T0Z639</accession>
<protein>
    <submittedName>
        <fullName evidence="3">Transposase IS66</fullName>
    </submittedName>
</protein>
<comment type="caution">
    <text evidence="3">The sequence shown here is derived from an EMBL/GenBank/DDBJ whole genome shotgun (WGS) entry which is preliminary data.</text>
</comment>
<dbReference type="AlphaFoldDB" id="T0Z639"/>
<feature type="region of interest" description="Disordered" evidence="1">
    <location>
        <begin position="85"/>
        <end position="144"/>
    </location>
</feature>
<dbReference type="Pfam" id="PF03050">
    <property type="entry name" value="DDE_Tnp_IS66"/>
    <property type="match status" value="1"/>
</dbReference>
<dbReference type="InterPro" id="IPR052344">
    <property type="entry name" value="Transposase-related"/>
</dbReference>
<feature type="non-terminal residue" evidence="3">
    <location>
        <position position="406"/>
    </location>
</feature>
<feature type="compositionally biased region" description="Basic and acidic residues" evidence="1">
    <location>
        <begin position="87"/>
        <end position="98"/>
    </location>
</feature>
<gene>
    <name evidence="3" type="ORF">B2A_11008</name>
</gene>
<dbReference type="PANTHER" id="PTHR33678">
    <property type="entry name" value="BLL1576 PROTEIN"/>
    <property type="match status" value="1"/>
</dbReference>
<evidence type="ECO:0000259" key="2">
    <source>
        <dbReference type="Pfam" id="PF03050"/>
    </source>
</evidence>
<reference evidence="3" key="1">
    <citation type="submission" date="2013-08" db="EMBL/GenBank/DDBJ databases">
        <authorList>
            <person name="Mendez C."/>
            <person name="Richter M."/>
            <person name="Ferrer M."/>
            <person name="Sanchez J."/>
        </authorList>
    </citation>
    <scope>NUCLEOTIDE SEQUENCE</scope>
</reference>
<reference evidence="3" key="2">
    <citation type="journal article" date="2014" name="ISME J.">
        <title>Microbial stratification in low pH oxic and suboxic macroscopic growths along an acid mine drainage.</title>
        <authorList>
            <person name="Mendez-Garcia C."/>
            <person name="Mesa V."/>
            <person name="Sprenger R.R."/>
            <person name="Richter M."/>
            <person name="Diez M.S."/>
            <person name="Solano J."/>
            <person name="Bargiela R."/>
            <person name="Golyshina O.V."/>
            <person name="Manteca A."/>
            <person name="Ramos J.L."/>
            <person name="Gallego J.R."/>
            <person name="Llorente I."/>
            <person name="Martins Dos Santos V.A."/>
            <person name="Jensen O.N."/>
            <person name="Pelaez A.I."/>
            <person name="Sanchez J."/>
            <person name="Ferrer M."/>
        </authorList>
    </citation>
    <scope>NUCLEOTIDE SEQUENCE</scope>
</reference>
<feature type="domain" description="Transposase IS66 central" evidence="2">
    <location>
        <begin position="208"/>
        <end position="385"/>
    </location>
</feature>
<organism evidence="3">
    <name type="scientific">mine drainage metagenome</name>
    <dbReference type="NCBI Taxonomy" id="410659"/>
    <lineage>
        <taxon>unclassified sequences</taxon>
        <taxon>metagenomes</taxon>
        <taxon>ecological metagenomes</taxon>
    </lineage>
</organism>
<dbReference type="EMBL" id="AUZZ01007933">
    <property type="protein sequence ID" value="EQD40503.1"/>
    <property type="molecule type" value="Genomic_DNA"/>
</dbReference>
<sequence length="406" mass="43153">MSRKGRKPHRHAPLGKPPAMEVNLEELAGVLERAKGALSAEDHAKLTVAMATLASTTQIVAELIAQLQGKKTSLERLRRMLFGAPTEKTDEVLGEERPGAGQEGAAGSAPDDGAPARKKPRGTDAPRRAPTLEPNTSGLRTRICPGAMPAPSVPHGKVYPLEPPAVLVRITGMAPLGARVYACDRLRCNLCGEVYTAAAPPGVGNEKYDASATAMVGMLRYGAGLPFNRIEQLQKAMRVPLPAATQWDLVRGALAQLLPAHEQLIDQAAQGAVVHNDDTTMKLLELTAEQRAAALGEDAKGRTGVFTSGIVSIGEGRKIALFFTGARHAGENLAEVLKRRAAQLPIPIQMCDGSSSNTAGDFETLLGKCNAHGRRKFVELAELFPEQVRLCARDAAGSLQERCRGP</sequence>
<dbReference type="InterPro" id="IPR004291">
    <property type="entry name" value="Transposase_IS66_central"/>
</dbReference>
<evidence type="ECO:0000256" key="1">
    <source>
        <dbReference type="SAM" id="MobiDB-lite"/>
    </source>
</evidence>